<dbReference type="PROSITE" id="PS50943">
    <property type="entry name" value="HTH_CROC1"/>
    <property type="match status" value="1"/>
</dbReference>
<dbReference type="SMART" id="SM00530">
    <property type="entry name" value="HTH_XRE"/>
    <property type="match status" value="1"/>
</dbReference>
<reference evidence="2" key="1">
    <citation type="submission" date="2021-03" db="EMBL/GenBank/DDBJ databases">
        <authorList>
            <person name="Kanchanasin P."/>
            <person name="Saeng-In P."/>
            <person name="Phongsopitanun W."/>
            <person name="Yuki M."/>
            <person name="Kudo T."/>
            <person name="Ohkuma M."/>
            <person name="Tanasupawat S."/>
        </authorList>
    </citation>
    <scope>NUCLEOTIDE SEQUENCE</scope>
    <source>
        <strain evidence="2">GKU 128</strain>
    </source>
</reference>
<protein>
    <submittedName>
        <fullName evidence="2">Helix-turn-helix domain-containing protein</fullName>
    </submittedName>
</protein>
<dbReference type="Pfam" id="PF13560">
    <property type="entry name" value="HTH_31"/>
    <property type="match status" value="1"/>
</dbReference>
<gene>
    <name evidence="2" type="ORF">J4573_51605</name>
</gene>
<dbReference type="GO" id="GO:0003677">
    <property type="term" value="F:DNA binding"/>
    <property type="evidence" value="ECO:0007669"/>
    <property type="project" value="InterPro"/>
</dbReference>
<dbReference type="Pfam" id="PF19054">
    <property type="entry name" value="DUF5753"/>
    <property type="match status" value="1"/>
</dbReference>
<evidence type="ECO:0000313" key="3">
    <source>
        <dbReference type="Proteomes" id="UP000669179"/>
    </source>
</evidence>
<sequence length="284" mass="31982">MAHENWPSVRFRRIGRTLRELREEANRSLRTAGRDLDRSPSNLSMIENGLQPIRPRDLAPILTYYGVHDGPLRESLIHLAAQGREKDWTSAYQGRISPAGQDLASLERDSGRICSFQPGRVPGLLQTEVSARDVITAGPANPSLDVEGLVAFRMDRQRVLSQPDLPRFETVVGESALRQKVGGPAAMREQLLHLVSQSRYDHISLRVLPYSAGGLAWYSTSFDILDLRPPGRLTVVVLENFTHMSFREKDDEVAEFQKFFAHVWKIALDEARSLDLIEEIASET</sequence>
<dbReference type="Proteomes" id="UP000669179">
    <property type="component" value="Unassembled WGS sequence"/>
</dbReference>
<dbReference type="InterPro" id="IPR001387">
    <property type="entry name" value="Cro/C1-type_HTH"/>
</dbReference>
<proteinExistence type="predicted"/>
<feature type="domain" description="HTH cro/C1-type" evidence="1">
    <location>
        <begin position="18"/>
        <end position="72"/>
    </location>
</feature>
<dbReference type="InterPro" id="IPR010982">
    <property type="entry name" value="Lambda_DNA-bd_dom_sf"/>
</dbReference>
<dbReference type="SUPFAM" id="SSF47413">
    <property type="entry name" value="lambda repressor-like DNA-binding domains"/>
    <property type="match status" value="1"/>
</dbReference>
<dbReference type="CDD" id="cd00093">
    <property type="entry name" value="HTH_XRE"/>
    <property type="match status" value="1"/>
</dbReference>
<dbReference type="RefSeq" id="WP_208263828.1">
    <property type="nucleotide sequence ID" value="NZ_JAGEOJ010000039.1"/>
</dbReference>
<keyword evidence="3" id="KW-1185">Reference proteome</keyword>
<evidence type="ECO:0000259" key="1">
    <source>
        <dbReference type="PROSITE" id="PS50943"/>
    </source>
</evidence>
<comment type="caution">
    <text evidence="2">The sequence shown here is derived from an EMBL/GenBank/DDBJ whole genome shotgun (WGS) entry which is preliminary data.</text>
</comment>
<dbReference type="Gene3D" id="1.10.260.40">
    <property type="entry name" value="lambda repressor-like DNA-binding domains"/>
    <property type="match status" value="1"/>
</dbReference>
<organism evidence="2 3">
    <name type="scientific">Actinomadura barringtoniae</name>
    <dbReference type="NCBI Taxonomy" id="1427535"/>
    <lineage>
        <taxon>Bacteria</taxon>
        <taxon>Bacillati</taxon>
        <taxon>Actinomycetota</taxon>
        <taxon>Actinomycetes</taxon>
        <taxon>Streptosporangiales</taxon>
        <taxon>Thermomonosporaceae</taxon>
        <taxon>Actinomadura</taxon>
    </lineage>
</organism>
<evidence type="ECO:0000313" key="2">
    <source>
        <dbReference type="EMBL" id="MBO2455602.1"/>
    </source>
</evidence>
<dbReference type="InterPro" id="IPR043917">
    <property type="entry name" value="DUF5753"/>
</dbReference>
<dbReference type="AlphaFoldDB" id="A0A939TDH6"/>
<accession>A0A939TDH6</accession>
<name>A0A939TDH6_9ACTN</name>
<dbReference type="EMBL" id="JAGEOJ010000039">
    <property type="protein sequence ID" value="MBO2455602.1"/>
    <property type="molecule type" value="Genomic_DNA"/>
</dbReference>